<name>A0A506VD23_9GAMM</name>
<feature type="signal peptide" evidence="2">
    <location>
        <begin position="1"/>
        <end position="22"/>
    </location>
</feature>
<dbReference type="Pfam" id="PF07338">
    <property type="entry name" value="YdgH_BhsA-like"/>
    <property type="match status" value="1"/>
</dbReference>
<organism evidence="4 5">
    <name type="scientific">Mixta tenebrionis</name>
    <dbReference type="NCBI Taxonomy" id="2562439"/>
    <lineage>
        <taxon>Bacteria</taxon>
        <taxon>Pseudomonadati</taxon>
        <taxon>Pseudomonadota</taxon>
        <taxon>Gammaproteobacteria</taxon>
        <taxon>Enterobacterales</taxon>
        <taxon>Erwiniaceae</taxon>
        <taxon>Mixta</taxon>
    </lineage>
</organism>
<dbReference type="Gene3D" id="3.30.1660.10">
    <property type="entry name" value="Flavin-binding protein dodecin"/>
    <property type="match status" value="1"/>
</dbReference>
<feature type="chain" id="PRO_5021209214" evidence="2">
    <location>
        <begin position="23"/>
        <end position="87"/>
    </location>
</feature>
<dbReference type="InterPro" id="IPR025543">
    <property type="entry name" value="Dodecin-like"/>
</dbReference>
<dbReference type="Proteomes" id="UP000319523">
    <property type="component" value="Unassembled WGS sequence"/>
</dbReference>
<protein>
    <submittedName>
        <fullName evidence="4">Peroxide/acid stress response protein YhcN</fullName>
    </submittedName>
</protein>
<dbReference type="AlphaFoldDB" id="A0A506VD23"/>
<feature type="domain" description="YdgH/BhsA/McbA-like" evidence="3">
    <location>
        <begin position="34"/>
        <end position="87"/>
    </location>
</feature>
<dbReference type="OrthoDB" id="6540189at2"/>
<dbReference type="NCBIfam" id="NF033776">
    <property type="entry name" value="stress_YhcN"/>
    <property type="match status" value="1"/>
</dbReference>
<evidence type="ECO:0000313" key="4">
    <source>
        <dbReference type="EMBL" id="TPW43545.1"/>
    </source>
</evidence>
<dbReference type="InterPro" id="IPR051096">
    <property type="entry name" value="BhsA/McbA_stress_biofilm_assoc"/>
</dbReference>
<dbReference type="EMBL" id="VHQI01000002">
    <property type="protein sequence ID" value="TPW43545.1"/>
    <property type="molecule type" value="Genomic_DNA"/>
</dbReference>
<dbReference type="InterPro" id="IPR010854">
    <property type="entry name" value="YdgH/BhsA/McbA-like_dom"/>
</dbReference>
<dbReference type="PANTHER" id="PTHR34156:SF5">
    <property type="entry name" value="OUTER MEMBRANE PROTEIN"/>
    <property type="match status" value="1"/>
</dbReference>
<dbReference type="SUPFAM" id="SSF159871">
    <property type="entry name" value="YdgH-like"/>
    <property type="match status" value="1"/>
</dbReference>
<keyword evidence="1 2" id="KW-0732">Signal</keyword>
<evidence type="ECO:0000256" key="2">
    <source>
        <dbReference type="SAM" id="SignalP"/>
    </source>
</evidence>
<accession>A0A506VD23</accession>
<evidence type="ECO:0000256" key="1">
    <source>
        <dbReference type="ARBA" id="ARBA00022729"/>
    </source>
</evidence>
<reference evidence="4 5" key="1">
    <citation type="submission" date="2019-06" db="EMBL/GenBank/DDBJ databases">
        <authorList>
            <person name="Yang Y."/>
        </authorList>
    </citation>
    <scope>NUCLEOTIDE SEQUENCE [LARGE SCALE GENOMIC DNA]</scope>
    <source>
        <strain evidence="4 5">BIT-26</strain>
    </source>
</reference>
<sequence>MKITTTIAAVSLLSALSFGAFAAESVSAEQAKNMQPVGIVTMSGVAGAPMDIHQALRTKAESQGASAYHIIEARNQDTWHVTAELYK</sequence>
<dbReference type="PANTHER" id="PTHR34156">
    <property type="entry name" value="OUTER MEMBRANE PROTEIN-RELATED-RELATED"/>
    <property type="match status" value="1"/>
</dbReference>
<dbReference type="InterPro" id="IPR036275">
    <property type="entry name" value="YdgH-like_sf"/>
</dbReference>
<evidence type="ECO:0000259" key="3">
    <source>
        <dbReference type="Pfam" id="PF07338"/>
    </source>
</evidence>
<gene>
    <name evidence="4" type="primary">yhcN</name>
    <name evidence="4" type="ORF">FKM52_03085</name>
</gene>
<evidence type="ECO:0000313" key="5">
    <source>
        <dbReference type="Proteomes" id="UP000319523"/>
    </source>
</evidence>
<comment type="caution">
    <text evidence="4">The sequence shown here is derived from an EMBL/GenBank/DDBJ whole genome shotgun (WGS) entry which is preliminary data.</text>
</comment>
<dbReference type="RefSeq" id="WP_141174742.1">
    <property type="nucleotide sequence ID" value="NZ_JBHUFX010000032.1"/>
</dbReference>
<dbReference type="InterPro" id="IPR047775">
    <property type="entry name" value="Stress_YhcN-like"/>
</dbReference>
<keyword evidence="5" id="KW-1185">Reference proteome</keyword>
<proteinExistence type="predicted"/>